<dbReference type="InterPro" id="IPR044839">
    <property type="entry name" value="NDR1-like"/>
</dbReference>
<comment type="subcellular location">
    <subcellularLocation>
        <location evidence="1">Membrane</location>
    </subcellularLocation>
</comment>
<dbReference type="PANTHER" id="PTHR31234:SF72">
    <property type="entry name" value="NDR1_HIN1-LIKE PROTEIN 6"/>
    <property type="match status" value="1"/>
</dbReference>
<dbReference type="STRING" id="4155.A0A022QEW0"/>
<evidence type="ECO:0000313" key="5">
    <source>
        <dbReference type="Proteomes" id="UP000030748"/>
    </source>
</evidence>
<keyword evidence="2 3" id="KW-0472">Membrane</keyword>
<evidence type="ECO:0000256" key="1">
    <source>
        <dbReference type="ARBA" id="ARBA00004370"/>
    </source>
</evidence>
<gene>
    <name evidence="4" type="ORF">MIMGU_mgv1a013252mg</name>
</gene>
<keyword evidence="3" id="KW-1133">Transmembrane helix</keyword>
<sequence length="226" mass="25509">MLENNQYYGNAPPPVYQHRNPPRYANHHRKSVCGGSCCRCICCCCCFLFLLIFIQVAVSVALYLYYDPKIPTYKVENLAVKAFNIMPDFSLNTEFLLSVTAQNPNKRVGFIYGERSWVVVTYSDAVLCSGKIPNFYQGFENTTLMQIGLTGKSDFGSGLQQAFTDNKNNHKIPLLVRLKVPIIVVLGQIHLREFKVFVNCSLVLDNVSPNKDVGIISKNTTFNVEF</sequence>
<dbReference type="EMBL" id="KI631751">
    <property type="protein sequence ID" value="EYU26144.1"/>
    <property type="molecule type" value="Genomic_DNA"/>
</dbReference>
<dbReference type="AlphaFoldDB" id="A0A022QEW0"/>
<name>A0A022QEW0_ERYGU</name>
<evidence type="ECO:0000256" key="2">
    <source>
        <dbReference type="ARBA" id="ARBA00023136"/>
    </source>
</evidence>
<feature type="transmembrane region" description="Helical" evidence="3">
    <location>
        <begin position="47"/>
        <end position="66"/>
    </location>
</feature>
<dbReference type="Proteomes" id="UP000030748">
    <property type="component" value="Unassembled WGS sequence"/>
</dbReference>
<evidence type="ECO:0000313" key="4">
    <source>
        <dbReference type="EMBL" id="EYU26144.1"/>
    </source>
</evidence>
<protein>
    <recommendedName>
        <fullName evidence="6">Late embryogenesis abundant protein LEA-2 subgroup domain-containing protein</fullName>
    </recommendedName>
</protein>
<evidence type="ECO:0008006" key="6">
    <source>
        <dbReference type="Google" id="ProtNLM"/>
    </source>
</evidence>
<accession>A0A022QEW0</accession>
<dbReference type="GO" id="GO:0098542">
    <property type="term" value="P:defense response to other organism"/>
    <property type="evidence" value="ECO:0007669"/>
    <property type="project" value="InterPro"/>
</dbReference>
<evidence type="ECO:0000256" key="3">
    <source>
        <dbReference type="SAM" id="Phobius"/>
    </source>
</evidence>
<keyword evidence="3" id="KW-0812">Transmembrane</keyword>
<reference evidence="4 5" key="1">
    <citation type="journal article" date="2013" name="Proc. Natl. Acad. Sci. U.S.A.">
        <title>Fine-scale variation in meiotic recombination in Mimulus inferred from population shotgun sequencing.</title>
        <authorList>
            <person name="Hellsten U."/>
            <person name="Wright K.M."/>
            <person name="Jenkins J."/>
            <person name="Shu S."/>
            <person name="Yuan Y."/>
            <person name="Wessler S.R."/>
            <person name="Schmutz J."/>
            <person name="Willis J.H."/>
            <person name="Rokhsar D.S."/>
        </authorList>
    </citation>
    <scope>NUCLEOTIDE SEQUENCE [LARGE SCALE GENOMIC DNA]</scope>
    <source>
        <strain evidence="5">cv. DUN x IM62</strain>
    </source>
</reference>
<organism evidence="4 5">
    <name type="scientific">Erythranthe guttata</name>
    <name type="common">Yellow monkey flower</name>
    <name type="synonym">Mimulus guttatus</name>
    <dbReference type="NCBI Taxonomy" id="4155"/>
    <lineage>
        <taxon>Eukaryota</taxon>
        <taxon>Viridiplantae</taxon>
        <taxon>Streptophyta</taxon>
        <taxon>Embryophyta</taxon>
        <taxon>Tracheophyta</taxon>
        <taxon>Spermatophyta</taxon>
        <taxon>Magnoliopsida</taxon>
        <taxon>eudicotyledons</taxon>
        <taxon>Gunneridae</taxon>
        <taxon>Pentapetalae</taxon>
        <taxon>asterids</taxon>
        <taxon>lamiids</taxon>
        <taxon>Lamiales</taxon>
        <taxon>Phrymaceae</taxon>
        <taxon>Erythranthe</taxon>
    </lineage>
</organism>
<proteinExistence type="predicted"/>
<dbReference type="eggNOG" id="ENOG502RX7K">
    <property type="taxonomic scope" value="Eukaryota"/>
</dbReference>
<dbReference type="PANTHER" id="PTHR31234">
    <property type="entry name" value="LATE EMBRYOGENESIS ABUNDANT (LEA) HYDROXYPROLINE-RICH GLYCOPROTEIN FAMILY"/>
    <property type="match status" value="1"/>
</dbReference>
<keyword evidence="5" id="KW-1185">Reference proteome</keyword>
<dbReference type="GO" id="GO:0016020">
    <property type="term" value="C:membrane"/>
    <property type="evidence" value="ECO:0007669"/>
    <property type="project" value="UniProtKB-SubCell"/>
</dbReference>